<dbReference type="Proteomes" id="UP001235513">
    <property type="component" value="Unassembled WGS sequence"/>
</dbReference>
<organism evidence="2 3">
    <name type="scientific">Chryseobacterium lathyri</name>
    <dbReference type="NCBI Taxonomy" id="395933"/>
    <lineage>
        <taxon>Bacteria</taxon>
        <taxon>Pseudomonadati</taxon>
        <taxon>Bacteroidota</taxon>
        <taxon>Flavobacteriia</taxon>
        <taxon>Flavobacteriales</taxon>
        <taxon>Weeksellaceae</taxon>
        <taxon>Chryseobacterium group</taxon>
        <taxon>Chryseobacterium</taxon>
    </lineage>
</organism>
<keyword evidence="1" id="KW-0732">Signal</keyword>
<name>A0ABT9STR3_9FLAO</name>
<feature type="signal peptide" evidence="1">
    <location>
        <begin position="1"/>
        <end position="19"/>
    </location>
</feature>
<evidence type="ECO:0000313" key="3">
    <source>
        <dbReference type="Proteomes" id="UP001235513"/>
    </source>
</evidence>
<accession>A0ABT9STR3</accession>
<sequence length="332" mass="35049">MNKKFSLAAFLFLGVIVLGQVGINTPNPTEILDVNGIERIRELPKHQTVNAIFTKPDGTKSNTKDQTFTATRTVVADANGVLGYVDGISGNGGSNTKKRVTIGYWAGLWDGNYYALGGTGFPTFNTQLQSRLNYGPYGTYNKIDGIDFLQFETEQLNNYTAAQLKGMVDVFCVGLQAGADLDAAAITKIKDFVDLGGVAIVLLDSGRNTPAFQGFGGTGSVSNGTGVSYSIAGTVGSSGVFGNVTANTAIIGAQTASRVAVSQLGPGSQLSATEGGTSTAYAGIWVTGTNGRVIFFWDEGVFRNSSITSTYIDSDQEKYLHNIMAYALDKLN</sequence>
<keyword evidence="3" id="KW-1185">Reference proteome</keyword>
<reference evidence="2 3" key="1">
    <citation type="submission" date="2023-07" db="EMBL/GenBank/DDBJ databases">
        <title>Sorghum-associated microbial communities from plants grown in Nebraska, USA.</title>
        <authorList>
            <person name="Schachtman D."/>
        </authorList>
    </citation>
    <scope>NUCLEOTIDE SEQUENCE [LARGE SCALE GENOMIC DNA]</scope>
    <source>
        <strain evidence="2 3">CC351</strain>
    </source>
</reference>
<protein>
    <submittedName>
        <fullName evidence="2">Uncharacterized protein</fullName>
    </submittedName>
</protein>
<proteinExistence type="predicted"/>
<feature type="chain" id="PRO_5045487952" evidence="1">
    <location>
        <begin position="20"/>
        <end position="332"/>
    </location>
</feature>
<evidence type="ECO:0000313" key="2">
    <source>
        <dbReference type="EMBL" id="MDP9961830.1"/>
    </source>
</evidence>
<gene>
    <name evidence="2" type="ORF">J2T04_003742</name>
</gene>
<evidence type="ECO:0000256" key="1">
    <source>
        <dbReference type="SAM" id="SignalP"/>
    </source>
</evidence>
<dbReference type="EMBL" id="JAUSRL010000007">
    <property type="protein sequence ID" value="MDP9961830.1"/>
    <property type="molecule type" value="Genomic_DNA"/>
</dbReference>
<comment type="caution">
    <text evidence="2">The sequence shown here is derived from an EMBL/GenBank/DDBJ whole genome shotgun (WGS) entry which is preliminary data.</text>
</comment>